<evidence type="ECO:0008006" key="11">
    <source>
        <dbReference type="Google" id="ProtNLM"/>
    </source>
</evidence>
<reference evidence="9 10" key="1">
    <citation type="journal article" date="2019" name="Sci. Rep.">
        <title>Comparative genomics of chytrid fungi reveal insights into the obligate biotrophic and pathogenic lifestyle of Synchytrium endobioticum.</title>
        <authorList>
            <person name="van de Vossenberg B.T.L.H."/>
            <person name="Warris S."/>
            <person name="Nguyen H.D.T."/>
            <person name="van Gent-Pelzer M.P.E."/>
            <person name="Joly D.L."/>
            <person name="van de Geest H.C."/>
            <person name="Bonants P.J.M."/>
            <person name="Smith D.S."/>
            <person name="Levesque C.A."/>
            <person name="van der Lee T.A.J."/>
        </authorList>
    </citation>
    <scope>NUCLEOTIDE SEQUENCE [LARGE SCALE GENOMIC DNA]</scope>
    <source>
        <strain evidence="9 10">CBS 675.73</strain>
    </source>
</reference>
<organism evidence="9 10">
    <name type="scientific">Chytriomyces confervae</name>
    <dbReference type="NCBI Taxonomy" id="246404"/>
    <lineage>
        <taxon>Eukaryota</taxon>
        <taxon>Fungi</taxon>
        <taxon>Fungi incertae sedis</taxon>
        <taxon>Chytridiomycota</taxon>
        <taxon>Chytridiomycota incertae sedis</taxon>
        <taxon>Chytridiomycetes</taxon>
        <taxon>Chytridiales</taxon>
        <taxon>Chytriomycetaceae</taxon>
        <taxon>Chytriomyces</taxon>
    </lineage>
</organism>
<feature type="transmembrane region" description="Helical" evidence="8">
    <location>
        <begin position="56"/>
        <end position="72"/>
    </location>
</feature>
<accession>A0A507FRK1</accession>
<keyword evidence="4" id="KW-0378">Hydrolase</keyword>
<keyword evidence="3 8" id="KW-0812">Transmembrane</keyword>
<dbReference type="Pfam" id="PF04258">
    <property type="entry name" value="Peptidase_A22B"/>
    <property type="match status" value="1"/>
</dbReference>
<keyword evidence="6 8" id="KW-1133">Transmembrane helix</keyword>
<dbReference type="PANTHER" id="PTHR12174">
    <property type="entry name" value="SIGNAL PEPTIDE PEPTIDASE"/>
    <property type="match status" value="1"/>
</dbReference>
<protein>
    <recommendedName>
        <fullName evidence="11">Minor histocompatibility antigen H13</fullName>
    </recommendedName>
</protein>
<evidence type="ECO:0000313" key="9">
    <source>
        <dbReference type="EMBL" id="TPX78135.1"/>
    </source>
</evidence>
<dbReference type="SMART" id="SM00730">
    <property type="entry name" value="PSN"/>
    <property type="match status" value="1"/>
</dbReference>
<feature type="transmembrane region" description="Helical" evidence="8">
    <location>
        <begin position="84"/>
        <end position="107"/>
    </location>
</feature>
<sequence>MDAAVLQAYAALAVMATVPIYLGSYAGLSKGNKLNDDEDEDEQNAKEFFSFSDAKMYPLVGSAVLFSLYLLLKFVSKDIINTLLTANFTFVGYFALAEVLMLAVRYFSGNPLRGRFLLTLTETPANEPELWRLRFGYTHLSVWIAALATTALYAYSKHWILSNVFGEAFSIASIQLLSLDSFATGMLLLAGLFLYDIFWVFGTEVMVTVAKGLDVPIKVTFPKNVTAILEQGVFTSKPDVPFTMLGLGDIVIPGFVSFEMAPR</sequence>
<evidence type="ECO:0000256" key="7">
    <source>
        <dbReference type="ARBA" id="ARBA00023136"/>
    </source>
</evidence>
<evidence type="ECO:0000256" key="6">
    <source>
        <dbReference type="ARBA" id="ARBA00022989"/>
    </source>
</evidence>
<dbReference type="GO" id="GO:0042500">
    <property type="term" value="F:aspartic endopeptidase activity, intramembrane cleaving"/>
    <property type="evidence" value="ECO:0007669"/>
    <property type="project" value="InterPro"/>
</dbReference>
<comment type="similarity">
    <text evidence="2">Belongs to the peptidase A22B family.</text>
</comment>
<dbReference type="Proteomes" id="UP000320333">
    <property type="component" value="Unassembled WGS sequence"/>
</dbReference>
<dbReference type="InterPro" id="IPR007369">
    <property type="entry name" value="Peptidase_A22B_SPP"/>
</dbReference>
<dbReference type="OrthoDB" id="29661at2759"/>
<dbReference type="GO" id="GO:0098553">
    <property type="term" value="C:lumenal side of endoplasmic reticulum membrane"/>
    <property type="evidence" value="ECO:0007669"/>
    <property type="project" value="TreeGrafter"/>
</dbReference>
<comment type="caution">
    <text evidence="9">The sequence shown here is derived from an EMBL/GenBank/DDBJ whole genome shotgun (WGS) entry which is preliminary data.</text>
</comment>
<evidence type="ECO:0000313" key="10">
    <source>
        <dbReference type="Proteomes" id="UP000320333"/>
    </source>
</evidence>
<keyword evidence="10" id="KW-1185">Reference proteome</keyword>
<name>A0A507FRK1_9FUNG</name>
<evidence type="ECO:0000256" key="8">
    <source>
        <dbReference type="SAM" id="Phobius"/>
    </source>
</evidence>
<dbReference type="GO" id="GO:0098554">
    <property type="term" value="C:cytoplasmic side of endoplasmic reticulum membrane"/>
    <property type="evidence" value="ECO:0007669"/>
    <property type="project" value="TreeGrafter"/>
</dbReference>
<evidence type="ECO:0000256" key="2">
    <source>
        <dbReference type="ARBA" id="ARBA00006859"/>
    </source>
</evidence>
<evidence type="ECO:0000256" key="1">
    <source>
        <dbReference type="ARBA" id="ARBA00004477"/>
    </source>
</evidence>
<comment type="subcellular location">
    <subcellularLocation>
        <location evidence="1">Endoplasmic reticulum membrane</location>
        <topology evidence="1">Multi-pass membrane protein</topology>
    </subcellularLocation>
</comment>
<dbReference type="EMBL" id="QEAP01000008">
    <property type="protein sequence ID" value="TPX78135.1"/>
    <property type="molecule type" value="Genomic_DNA"/>
</dbReference>
<gene>
    <name evidence="9" type="ORF">CcCBS67573_g00634</name>
</gene>
<dbReference type="STRING" id="246404.A0A507FRK1"/>
<dbReference type="InterPro" id="IPR006639">
    <property type="entry name" value="Preselin/SPP"/>
</dbReference>
<feature type="transmembrane region" description="Helical" evidence="8">
    <location>
        <begin position="176"/>
        <end position="201"/>
    </location>
</feature>
<dbReference type="GO" id="GO:0033619">
    <property type="term" value="P:membrane protein proteolysis"/>
    <property type="evidence" value="ECO:0007669"/>
    <property type="project" value="TreeGrafter"/>
</dbReference>
<proteinExistence type="inferred from homology"/>
<evidence type="ECO:0000256" key="5">
    <source>
        <dbReference type="ARBA" id="ARBA00022824"/>
    </source>
</evidence>
<keyword evidence="5" id="KW-0256">Endoplasmic reticulum</keyword>
<dbReference type="AlphaFoldDB" id="A0A507FRK1"/>
<evidence type="ECO:0000256" key="3">
    <source>
        <dbReference type="ARBA" id="ARBA00022692"/>
    </source>
</evidence>
<dbReference type="PANTHER" id="PTHR12174:SF23">
    <property type="entry name" value="MINOR HISTOCOMPATIBILITY ANTIGEN H13"/>
    <property type="match status" value="1"/>
</dbReference>
<feature type="transmembrane region" description="Helical" evidence="8">
    <location>
        <begin position="136"/>
        <end position="155"/>
    </location>
</feature>
<keyword evidence="7 8" id="KW-0472">Membrane</keyword>
<dbReference type="GO" id="GO:0006465">
    <property type="term" value="P:signal peptide processing"/>
    <property type="evidence" value="ECO:0007669"/>
    <property type="project" value="TreeGrafter"/>
</dbReference>
<evidence type="ECO:0000256" key="4">
    <source>
        <dbReference type="ARBA" id="ARBA00022801"/>
    </source>
</evidence>